<dbReference type="Pfam" id="PF14903">
    <property type="entry name" value="WG_beta_rep"/>
    <property type="match status" value="5"/>
</dbReference>
<dbReference type="RefSeq" id="WP_227181520.1">
    <property type="nucleotide sequence ID" value="NZ_JAJBZT010000008.1"/>
</dbReference>
<accession>A0ABS8D9B9</accession>
<dbReference type="SUPFAM" id="SSF81901">
    <property type="entry name" value="HCP-like"/>
    <property type="match status" value="1"/>
</dbReference>
<dbReference type="Proteomes" id="UP001165395">
    <property type="component" value="Unassembled WGS sequence"/>
</dbReference>
<dbReference type="PANTHER" id="PTHR43628">
    <property type="entry name" value="ACTIVATOR OF C KINASE PROTEIN 1-RELATED"/>
    <property type="match status" value="1"/>
</dbReference>
<organism evidence="2 3">
    <name type="scientific">Leeia speluncae</name>
    <dbReference type="NCBI Taxonomy" id="2884804"/>
    <lineage>
        <taxon>Bacteria</taxon>
        <taxon>Pseudomonadati</taxon>
        <taxon>Pseudomonadota</taxon>
        <taxon>Betaproteobacteria</taxon>
        <taxon>Neisseriales</taxon>
        <taxon>Leeiaceae</taxon>
        <taxon>Leeia</taxon>
    </lineage>
</organism>
<dbReference type="Pfam" id="PF08238">
    <property type="entry name" value="Sel1"/>
    <property type="match status" value="4"/>
</dbReference>
<protein>
    <submittedName>
        <fullName evidence="2">SEL1-like repeat protein</fullName>
    </submittedName>
</protein>
<feature type="region of interest" description="Disordered" evidence="1">
    <location>
        <begin position="744"/>
        <end position="763"/>
    </location>
</feature>
<dbReference type="Gene3D" id="1.25.40.10">
    <property type="entry name" value="Tetratricopeptide repeat domain"/>
    <property type="match status" value="1"/>
</dbReference>
<evidence type="ECO:0000313" key="3">
    <source>
        <dbReference type="Proteomes" id="UP001165395"/>
    </source>
</evidence>
<dbReference type="PANTHER" id="PTHR43628:SF1">
    <property type="entry name" value="CHITIN SYNTHASE REGULATORY FACTOR 2-RELATED"/>
    <property type="match status" value="1"/>
</dbReference>
<gene>
    <name evidence="2" type="ORF">LIN78_14280</name>
</gene>
<keyword evidence="3" id="KW-1185">Reference proteome</keyword>
<sequence length="997" mass="112371">MGNRSFLYVMPANNDCQGTQIAEANNNFPTLWQLLLANGLASEAITDQRVFGDANTDNLAADAEAAMDRLKQLAEKISTHPRLHEQPLLTLQFEALLTHLREEIDSIKAETSGAVIFSANLDELSWLESKSPEEFIEGCQLECNQRWQQISNAITSDRYADLDEALGLQEYGQGFETWHAWAWSFGFSGIDHDYFSMADKPQELPFSEFKPAPKDWENHLEGEYERFAENGQWGIRRHNEQTGLIEVVLKPEWEGISWATTGGVWLERDGLFAYARLQPSEITLAFEPQLDEVWNFFEGEDLCGAHCAIVRQGDLQGILNADGTWLLPPSVDELWGFANGYAPFRSGTQFGFINHEGKIVIPAIHDDVSSFSPSGLAPFWKKSRVGLMNTSGSIILPPAYEEIEWREDVRGFSLVSEGKTGLANAAGEIWISPQYDEIKVLLTRCQLAARLGNLWGMLDWRGVAITPIRFHDIETRYFDDMGFEDEPFSLLAPYHKQCIVRIEKQSGLIDANGEILIPIQYDAIESLMPQTMTMATQRQTYQQHLAIVIQRGARRRKLRGVYDIDSQQEIIPCVWHYLLDSQFDDQHWGFLVGMDVPKADRDRLGDVRTGILSAKGEEIFPPEYAWIGKAISINGDGWLTAMLRKSIYETWSTGKPLQAVPNESGEYVWLYLDGRVEKHIDYLHNCFSETGDLNVALELGRAYRDGTGVDVDAMLARHWLWKATGAIEKSSSPSLWKKIAKTLKASSGNPDRTPSPEESPYPRHPSAMYELALLLQSDLGGPEQADTAREWLRFALQHGGATDGNILTELGYLLSEGIGGKEDRIEGKSYYEKAIQYNASVAMHNLGLAYQYGRGVEIDLPMALDYFRQAERTGDESCAFHTGTVLMEEAFELTGNARRKKYSEAAYAFSKIIHKNIEHSESACFSYAKICLDPETKEYNPRLAEETLLLAANLDDIACITSLIEDIYGNPESPLKHPEQQAYWEERKATLLAEMNP</sequence>
<dbReference type="InterPro" id="IPR032774">
    <property type="entry name" value="WG_beta_rep"/>
</dbReference>
<dbReference type="InterPro" id="IPR011990">
    <property type="entry name" value="TPR-like_helical_dom_sf"/>
</dbReference>
<dbReference type="InterPro" id="IPR006597">
    <property type="entry name" value="Sel1-like"/>
</dbReference>
<dbReference type="EMBL" id="JAJBZT010000008">
    <property type="protein sequence ID" value="MCB6184712.1"/>
    <property type="molecule type" value="Genomic_DNA"/>
</dbReference>
<name>A0ABS8D9B9_9NEIS</name>
<reference evidence="2" key="1">
    <citation type="submission" date="2021-10" db="EMBL/GenBank/DDBJ databases">
        <title>The complete genome sequence of Leeia sp. TBRC 13508.</title>
        <authorList>
            <person name="Charoenyingcharoen P."/>
            <person name="Yukphan P."/>
        </authorList>
    </citation>
    <scope>NUCLEOTIDE SEQUENCE</scope>
    <source>
        <strain evidence="2">TBRC 13508</strain>
    </source>
</reference>
<dbReference type="InterPro" id="IPR052945">
    <property type="entry name" value="Mitotic_Regulator"/>
</dbReference>
<evidence type="ECO:0000313" key="2">
    <source>
        <dbReference type="EMBL" id="MCB6184712.1"/>
    </source>
</evidence>
<dbReference type="SMART" id="SM00671">
    <property type="entry name" value="SEL1"/>
    <property type="match status" value="5"/>
</dbReference>
<comment type="caution">
    <text evidence="2">The sequence shown here is derived from an EMBL/GenBank/DDBJ whole genome shotgun (WGS) entry which is preliminary data.</text>
</comment>
<proteinExistence type="predicted"/>
<evidence type="ECO:0000256" key="1">
    <source>
        <dbReference type="SAM" id="MobiDB-lite"/>
    </source>
</evidence>